<gene>
    <name evidence="1" type="ORF">SAMN05444853_13310</name>
</gene>
<name>A0A1H7ZZ66_9PAST</name>
<proteinExistence type="predicted"/>
<dbReference type="Pfam" id="PF23812">
    <property type="entry name" value="Phage_TAC_18"/>
    <property type="match status" value="1"/>
</dbReference>
<accession>A0A1H7ZZ66</accession>
<sequence length="44" mass="5172">MTLNPILYSEIEVWARLKGICLSAWEVETIKQLDLIFLNVHQEN</sequence>
<protein>
    <submittedName>
        <fullName evidence="1">Uncharacterized protein</fullName>
    </submittedName>
</protein>
<evidence type="ECO:0000313" key="1">
    <source>
        <dbReference type="EMBL" id="SEM63573.1"/>
    </source>
</evidence>
<dbReference type="InterPro" id="IPR056919">
    <property type="entry name" value="Phage_TAC_18"/>
</dbReference>
<organism evidence="1 2">
    <name type="scientific">Phocoenobacter skyensis</name>
    <dbReference type="NCBI Taxonomy" id="97481"/>
    <lineage>
        <taxon>Bacteria</taxon>
        <taxon>Pseudomonadati</taxon>
        <taxon>Pseudomonadota</taxon>
        <taxon>Gammaproteobacteria</taxon>
        <taxon>Pasteurellales</taxon>
        <taxon>Pasteurellaceae</taxon>
        <taxon>Phocoenobacter</taxon>
    </lineage>
</organism>
<dbReference type="EMBL" id="FOBN01000033">
    <property type="protein sequence ID" value="SEM63573.1"/>
    <property type="molecule type" value="Genomic_DNA"/>
</dbReference>
<reference evidence="2" key="1">
    <citation type="submission" date="2016-10" db="EMBL/GenBank/DDBJ databases">
        <authorList>
            <person name="Varghese N."/>
            <person name="Submissions S."/>
        </authorList>
    </citation>
    <scope>NUCLEOTIDE SEQUENCE [LARGE SCALE GENOMIC DNA]</scope>
    <source>
        <strain evidence="2">DSM 24204</strain>
    </source>
</reference>
<dbReference type="STRING" id="97481.SAMN05444853_13310"/>
<dbReference type="AlphaFoldDB" id="A0A1H7ZZ66"/>
<evidence type="ECO:0000313" key="2">
    <source>
        <dbReference type="Proteomes" id="UP000198883"/>
    </source>
</evidence>
<dbReference type="Proteomes" id="UP000198883">
    <property type="component" value="Unassembled WGS sequence"/>
</dbReference>